<dbReference type="SUPFAM" id="SSF158472">
    <property type="entry name" value="HAMP domain-like"/>
    <property type="match status" value="1"/>
</dbReference>
<dbReference type="GO" id="GO:0016301">
    <property type="term" value="F:kinase activity"/>
    <property type="evidence" value="ECO:0007669"/>
    <property type="project" value="UniProtKB-KW"/>
</dbReference>
<evidence type="ECO:0000256" key="5">
    <source>
        <dbReference type="ARBA" id="ARBA00022553"/>
    </source>
</evidence>
<evidence type="ECO:0000259" key="14">
    <source>
        <dbReference type="PROSITE" id="PS50885"/>
    </source>
</evidence>
<evidence type="ECO:0000313" key="16">
    <source>
        <dbReference type="Proteomes" id="UP001055149"/>
    </source>
</evidence>
<evidence type="ECO:0000256" key="3">
    <source>
        <dbReference type="ARBA" id="ARBA00012438"/>
    </source>
</evidence>
<dbReference type="Pfam" id="PF02518">
    <property type="entry name" value="HATPase_c"/>
    <property type="match status" value="1"/>
</dbReference>
<comment type="subcellular location">
    <subcellularLocation>
        <location evidence="2">Membrane</location>
        <topology evidence="2">Multi-pass membrane protein</topology>
    </subcellularLocation>
</comment>
<feature type="transmembrane region" description="Helical" evidence="12">
    <location>
        <begin position="28"/>
        <end position="48"/>
    </location>
</feature>
<keyword evidence="6" id="KW-0808">Transferase</keyword>
<dbReference type="InterPro" id="IPR003661">
    <property type="entry name" value="HisK_dim/P_dom"/>
</dbReference>
<evidence type="ECO:0000256" key="11">
    <source>
        <dbReference type="ARBA" id="ARBA00023136"/>
    </source>
</evidence>
<dbReference type="InterPro" id="IPR036890">
    <property type="entry name" value="HATPase_C_sf"/>
</dbReference>
<evidence type="ECO:0000256" key="10">
    <source>
        <dbReference type="ARBA" id="ARBA00023012"/>
    </source>
</evidence>
<dbReference type="Gene3D" id="1.10.287.130">
    <property type="match status" value="1"/>
</dbReference>
<feature type="domain" description="HAMP" evidence="14">
    <location>
        <begin position="221"/>
        <end position="279"/>
    </location>
</feature>
<comment type="caution">
    <text evidence="15">The sequence shown here is derived from an EMBL/GenBank/DDBJ whole genome shotgun (WGS) entry which is preliminary data.</text>
</comment>
<evidence type="ECO:0000256" key="7">
    <source>
        <dbReference type="ARBA" id="ARBA00022692"/>
    </source>
</evidence>
<keyword evidence="11 12" id="KW-0472">Membrane</keyword>
<dbReference type="InterPro" id="IPR004358">
    <property type="entry name" value="Sig_transdc_His_kin-like_C"/>
</dbReference>
<dbReference type="CDD" id="cd00075">
    <property type="entry name" value="HATPase"/>
    <property type="match status" value="1"/>
</dbReference>
<dbReference type="Pfam" id="PF00512">
    <property type="entry name" value="HisKA"/>
    <property type="match status" value="1"/>
</dbReference>
<evidence type="ECO:0000313" key="15">
    <source>
        <dbReference type="EMBL" id="GKS80342.1"/>
    </source>
</evidence>
<dbReference type="InterPro" id="IPR003594">
    <property type="entry name" value="HATPase_dom"/>
</dbReference>
<evidence type="ECO:0000256" key="9">
    <source>
        <dbReference type="ARBA" id="ARBA00022989"/>
    </source>
</evidence>
<dbReference type="InterPro" id="IPR036097">
    <property type="entry name" value="HisK_dim/P_sf"/>
</dbReference>
<accession>A0ABQ5JFT2</accession>
<dbReference type="InterPro" id="IPR041610">
    <property type="entry name" value="ArlS_N"/>
</dbReference>
<keyword evidence="10" id="KW-0902">Two-component regulatory system</keyword>
<proteinExistence type="predicted"/>
<name>A0ABQ5JFT2_9LACO</name>
<dbReference type="RefSeq" id="WP_244053778.1">
    <property type="nucleotide sequence ID" value="NZ_BQXH01000001.1"/>
</dbReference>
<dbReference type="PROSITE" id="PS50885">
    <property type="entry name" value="HAMP"/>
    <property type="match status" value="1"/>
</dbReference>
<protein>
    <recommendedName>
        <fullName evidence="4">Signal transduction histidine-protein kinase ArlS</fullName>
        <ecNumber evidence="3">2.7.13.3</ecNumber>
    </recommendedName>
</protein>
<dbReference type="EMBL" id="BQXH01000001">
    <property type="protein sequence ID" value="GKS80342.1"/>
    <property type="molecule type" value="Genomic_DNA"/>
</dbReference>
<comment type="catalytic activity">
    <reaction evidence="1">
        <text>ATP + protein L-histidine = ADP + protein N-phospho-L-histidine.</text>
        <dbReference type="EC" id="2.7.13.3"/>
    </reaction>
</comment>
<evidence type="ECO:0000256" key="1">
    <source>
        <dbReference type="ARBA" id="ARBA00000085"/>
    </source>
</evidence>
<dbReference type="EC" id="2.7.13.3" evidence="3"/>
<feature type="domain" description="Histidine kinase" evidence="13">
    <location>
        <begin position="287"/>
        <end position="504"/>
    </location>
</feature>
<dbReference type="InterPro" id="IPR003660">
    <property type="entry name" value="HAMP_dom"/>
</dbReference>
<dbReference type="SUPFAM" id="SSF55874">
    <property type="entry name" value="ATPase domain of HSP90 chaperone/DNA topoisomerase II/histidine kinase"/>
    <property type="match status" value="1"/>
</dbReference>
<dbReference type="PROSITE" id="PS50109">
    <property type="entry name" value="HIS_KIN"/>
    <property type="match status" value="1"/>
</dbReference>
<dbReference type="Pfam" id="PF18719">
    <property type="entry name" value="ArlS_N"/>
    <property type="match status" value="1"/>
</dbReference>
<keyword evidence="16" id="KW-1185">Reference proteome</keyword>
<dbReference type="Gene3D" id="3.30.565.10">
    <property type="entry name" value="Histidine kinase-like ATPase, C-terminal domain"/>
    <property type="match status" value="1"/>
</dbReference>
<dbReference type="SMART" id="SM00387">
    <property type="entry name" value="HATPase_c"/>
    <property type="match status" value="1"/>
</dbReference>
<dbReference type="CDD" id="cd00082">
    <property type="entry name" value="HisKA"/>
    <property type="match status" value="1"/>
</dbReference>
<keyword evidence="9 12" id="KW-1133">Transmembrane helix</keyword>
<dbReference type="PANTHER" id="PTHR45528">
    <property type="entry name" value="SENSOR HISTIDINE KINASE CPXA"/>
    <property type="match status" value="1"/>
</dbReference>
<dbReference type="Pfam" id="PF00672">
    <property type="entry name" value="HAMP"/>
    <property type="match status" value="1"/>
</dbReference>
<dbReference type="PANTHER" id="PTHR45528:SF12">
    <property type="entry name" value="SENSOR HISTIDINE KINASE ARSS"/>
    <property type="match status" value="1"/>
</dbReference>
<dbReference type="PRINTS" id="PR00344">
    <property type="entry name" value="BCTRLSENSOR"/>
</dbReference>
<feature type="transmembrane region" description="Helical" evidence="12">
    <location>
        <begin position="197"/>
        <end position="224"/>
    </location>
</feature>
<dbReference type="InterPro" id="IPR050398">
    <property type="entry name" value="HssS/ArlS-like"/>
</dbReference>
<evidence type="ECO:0000256" key="12">
    <source>
        <dbReference type="SAM" id="Phobius"/>
    </source>
</evidence>
<sequence>MEVLKNKKSVSENGSNNKKRFISVKVKWSVGTGIGVLFIFVIFSILLFQSFSSILLRQEKSYSYNALSTASERLENRDQELDSQHVKKILSYDVGPNEQENGKNAPAPYSDAAFISLARKNLTVSIYNLSGDLIFASRDVPYHFKKAGSNNDEVVNNGKNHVFVTSRPVRSRSTHQVIGYAQVTNVLKDYDQTRNKLLLIFVVFGITAGLAIALLSLGLSSWLLSPIEALNDAMRKLSAGDEGKAIATVRVPPMSQHDELSELSELFNDMLDQMQGYIEHQLQFVEDVSHELRTPVAVIKGHMDLLNRWGKDDPQVLSESIEASLQEIQRMESLVQEMLDLSRAGQVNVQFGHETSDIREITLQTFSNFEMIHPDFHFVLDNELKDKTLVKMYRNHLEQIIVILMDNAVKYTRERKEIYVSLAKTNRYAELVVQDFGAGIPEEDVKRIFDRFYRVDKARSREQGGNGLGLSIAQRLLEGYHGKITVESAEGQGSLFKISLPLVLPEQQKETEPTTKKNKK</sequence>
<evidence type="ECO:0000259" key="13">
    <source>
        <dbReference type="PROSITE" id="PS50109"/>
    </source>
</evidence>
<reference evidence="15" key="1">
    <citation type="journal article" date="2022" name="Int. J. Syst. Evol. Microbiol.">
        <title>A novel species of lactic acid bacteria, Ligilactobacillus pabuli sp. nov., isolated from alfalfa silage.</title>
        <authorList>
            <person name="Tohno M."/>
            <person name="Tanizawa Y."/>
            <person name="Sawada H."/>
            <person name="Sakamoto M."/>
            <person name="Ohkuma M."/>
            <person name="Kobayashi H."/>
        </authorList>
    </citation>
    <scope>NUCLEOTIDE SEQUENCE</scope>
    <source>
        <strain evidence="15">AF129</strain>
    </source>
</reference>
<dbReference type="Proteomes" id="UP001055149">
    <property type="component" value="Unassembled WGS sequence"/>
</dbReference>
<evidence type="ECO:0000256" key="6">
    <source>
        <dbReference type="ARBA" id="ARBA00022679"/>
    </source>
</evidence>
<keyword evidence="7 12" id="KW-0812">Transmembrane</keyword>
<dbReference type="CDD" id="cd06225">
    <property type="entry name" value="HAMP"/>
    <property type="match status" value="1"/>
</dbReference>
<dbReference type="SMART" id="SM00304">
    <property type="entry name" value="HAMP"/>
    <property type="match status" value="1"/>
</dbReference>
<dbReference type="SMART" id="SM00388">
    <property type="entry name" value="HisKA"/>
    <property type="match status" value="1"/>
</dbReference>
<gene>
    <name evidence="15" type="primary">csrS</name>
    <name evidence="15" type="ORF">LPAF129_00270</name>
</gene>
<evidence type="ECO:0000256" key="2">
    <source>
        <dbReference type="ARBA" id="ARBA00004141"/>
    </source>
</evidence>
<dbReference type="SUPFAM" id="SSF47384">
    <property type="entry name" value="Homodimeric domain of signal transducing histidine kinase"/>
    <property type="match status" value="1"/>
</dbReference>
<evidence type="ECO:0000256" key="8">
    <source>
        <dbReference type="ARBA" id="ARBA00022777"/>
    </source>
</evidence>
<dbReference type="Gene3D" id="6.10.340.10">
    <property type="match status" value="1"/>
</dbReference>
<organism evidence="15 16">
    <name type="scientific">Ligilactobacillus pabuli</name>
    <dbReference type="NCBI Taxonomy" id="2886039"/>
    <lineage>
        <taxon>Bacteria</taxon>
        <taxon>Bacillati</taxon>
        <taxon>Bacillota</taxon>
        <taxon>Bacilli</taxon>
        <taxon>Lactobacillales</taxon>
        <taxon>Lactobacillaceae</taxon>
        <taxon>Ligilactobacillus</taxon>
    </lineage>
</organism>
<evidence type="ECO:0000256" key="4">
    <source>
        <dbReference type="ARBA" id="ARBA00015735"/>
    </source>
</evidence>
<keyword evidence="5" id="KW-0597">Phosphoprotein</keyword>
<dbReference type="InterPro" id="IPR005467">
    <property type="entry name" value="His_kinase_dom"/>
</dbReference>
<keyword evidence="8 15" id="KW-0418">Kinase</keyword>